<dbReference type="STRING" id="578942.SAMN05216289_11179"/>
<name>A0A1I4XRI3_9GAMM</name>
<organism evidence="1 2">
    <name type="scientific">Dokdonella immobilis</name>
    <dbReference type="NCBI Taxonomy" id="578942"/>
    <lineage>
        <taxon>Bacteria</taxon>
        <taxon>Pseudomonadati</taxon>
        <taxon>Pseudomonadota</taxon>
        <taxon>Gammaproteobacteria</taxon>
        <taxon>Lysobacterales</taxon>
        <taxon>Rhodanobacteraceae</taxon>
        <taxon>Dokdonella</taxon>
    </lineage>
</organism>
<evidence type="ECO:0000313" key="2">
    <source>
        <dbReference type="Proteomes" id="UP000198575"/>
    </source>
</evidence>
<dbReference type="AlphaFoldDB" id="A0A1I4XRI3"/>
<protein>
    <submittedName>
        <fullName evidence="1">Uncharacterized protein</fullName>
    </submittedName>
</protein>
<reference evidence="1 2" key="1">
    <citation type="submission" date="2016-10" db="EMBL/GenBank/DDBJ databases">
        <authorList>
            <person name="de Groot N.N."/>
        </authorList>
    </citation>
    <scope>NUCLEOTIDE SEQUENCE [LARGE SCALE GENOMIC DNA]</scope>
    <source>
        <strain evidence="1 2">CGMCC 1.7659</strain>
    </source>
</reference>
<gene>
    <name evidence="1" type="ORF">SAMN05216289_11179</name>
</gene>
<keyword evidence="2" id="KW-1185">Reference proteome</keyword>
<accession>A0A1I4XRI3</accession>
<evidence type="ECO:0000313" key="1">
    <source>
        <dbReference type="EMBL" id="SFN28465.1"/>
    </source>
</evidence>
<proteinExistence type="predicted"/>
<dbReference type="EMBL" id="FOVF01000011">
    <property type="protein sequence ID" value="SFN28465.1"/>
    <property type="molecule type" value="Genomic_DNA"/>
</dbReference>
<dbReference type="RefSeq" id="WP_092407464.1">
    <property type="nucleotide sequence ID" value="NZ_FOVF01000011.1"/>
</dbReference>
<dbReference type="Proteomes" id="UP000198575">
    <property type="component" value="Unassembled WGS sequence"/>
</dbReference>
<sequence>MSKKKISSYATPVYSIEQQWELVAKFRDLLIRSAEEYPEAEHVQVQALPLMTLDTAQVGIPFRLENDIFGDPSPTLAKLELDWQSWNRRHDCTGFMDRNPNHRSPLEALNACFYNCLVPPPELLLAIRHVSSSYFDAAGTVTLEEAFFGKTKRKVGNYSARVHSEESEDARMRLMDIYFPEILNRSERAQEIVKWLRLDISPETLERMVNKTRAKKKAK</sequence>